<dbReference type="InterPro" id="IPR001633">
    <property type="entry name" value="EAL_dom"/>
</dbReference>
<gene>
    <name evidence="4" type="ORF">EB241_00655</name>
</gene>
<evidence type="ECO:0000313" key="4">
    <source>
        <dbReference type="EMBL" id="RQM39860.1"/>
    </source>
</evidence>
<dbReference type="RefSeq" id="WP_124231309.1">
    <property type="nucleotide sequence ID" value="NZ_RHHM01000001.1"/>
</dbReference>
<dbReference type="PANTHER" id="PTHR33121">
    <property type="entry name" value="CYCLIC DI-GMP PHOSPHODIESTERASE PDEF"/>
    <property type="match status" value="1"/>
</dbReference>
<dbReference type="AlphaFoldDB" id="A0A3N6SEI1"/>
<evidence type="ECO:0000259" key="3">
    <source>
        <dbReference type="PROSITE" id="PS50883"/>
    </source>
</evidence>
<dbReference type="CDD" id="cd01948">
    <property type="entry name" value="EAL"/>
    <property type="match status" value="1"/>
</dbReference>
<sequence>MPFSITSRQDNTNTCKIACYSVAIALFAFLLFITSALVFVSQHHSEDRSKLSSSPPYDVNGTPKKPGNAYLSNSSQNLTERAALNISNRTFMQVNNALFFCSSSSGNMPVNLARLSADTGPNEVINMCLPTLMPNKSDLAIWLKDPHIPHSIELAPLNINLPLYLLLATHQQALATMLPANMDIALNSWEQHIHNLTAVSGNSSGMLVMPGLPLTLLLYGKPILVDDITMVLLAGMLFALLSGFVFYMLVSRRMRPGRDILEGIRRGNFHVVYQPVIATMSGKISCIEALLRWTHPEKGSIPPDRFISYAESTNLIAPLTRHLFELVARDSHILRRILPVGTGFNLNISPNHLADNCFCDDVAAWLEAMPQDHFNYVFEITERTILDEHSTQPVFNWIRNQGISIAVDDFGTGHSALIYLDKFNFDYLKIDRGFIENINSKTLHSPVLEAVLTMVSKLGMLVVAEGVENSEQASWLIRRGVSHLQGYLFSRPCTVPQLMEYMQQNQPKLFLS</sequence>
<dbReference type="InterPro" id="IPR050706">
    <property type="entry name" value="Cyclic-di-GMP_PDE-like"/>
</dbReference>
<keyword evidence="2" id="KW-0812">Transmembrane</keyword>
<accession>A0A3N6SEI1</accession>
<feature type="region of interest" description="Disordered" evidence="1">
    <location>
        <begin position="47"/>
        <end position="74"/>
    </location>
</feature>
<dbReference type="SMART" id="SM00052">
    <property type="entry name" value="EAL"/>
    <property type="match status" value="1"/>
</dbReference>
<dbReference type="OrthoDB" id="675397at2"/>
<dbReference type="Proteomes" id="UP000279457">
    <property type="component" value="Unassembled WGS sequence"/>
</dbReference>
<keyword evidence="5" id="KW-1185">Reference proteome</keyword>
<dbReference type="GO" id="GO:0071111">
    <property type="term" value="F:cyclic-guanylate-specific phosphodiesterase activity"/>
    <property type="evidence" value="ECO:0007669"/>
    <property type="project" value="InterPro"/>
</dbReference>
<comment type="caution">
    <text evidence="4">The sequence shown here is derived from an EMBL/GenBank/DDBJ whole genome shotgun (WGS) entry which is preliminary data.</text>
</comment>
<dbReference type="NCBIfam" id="NF007839">
    <property type="entry name" value="PRK10551.1"/>
    <property type="match status" value="1"/>
</dbReference>
<dbReference type="InterPro" id="IPR035919">
    <property type="entry name" value="EAL_sf"/>
</dbReference>
<name>A0A3N6SEI1_9GAMM</name>
<evidence type="ECO:0000313" key="5">
    <source>
        <dbReference type="Proteomes" id="UP000279457"/>
    </source>
</evidence>
<dbReference type="SUPFAM" id="SSF141868">
    <property type="entry name" value="EAL domain-like"/>
    <property type="match status" value="1"/>
</dbReference>
<reference evidence="4 5" key="1">
    <citation type="submission" date="2018-10" db="EMBL/GenBank/DDBJ databases">
        <title>Draft genome sequence for the type isolate of Erwinia psidii, agent causal of bacterial blight in guava (Psidium guajava) and wilt and die-back of Eucalyptus spp.</title>
        <authorList>
            <person name="Hermenegildo P.S."/>
            <person name="Santos S.A."/>
            <person name="Guimaraes L.M.S."/>
            <person name="Vidigal P.M.P."/>
            <person name="Pereira I.C."/>
            <person name="Badel J.L."/>
            <person name="Alfenas-Zerbini P."/>
            <person name="Ferreira M.A.S.V."/>
            <person name="Alfenas A.C."/>
        </authorList>
    </citation>
    <scope>NUCLEOTIDE SEQUENCE [LARGE SCALE GENOMIC DNA]</scope>
    <source>
        <strain evidence="4 5">IBSBF 435</strain>
    </source>
</reference>
<organism evidence="4 5">
    <name type="scientific">Erwinia psidii</name>
    <dbReference type="NCBI Taxonomy" id="69224"/>
    <lineage>
        <taxon>Bacteria</taxon>
        <taxon>Pseudomonadati</taxon>
        <taxon>Pseudomonadota</taxon>
        <taxon>Gammaproteobacteria</taxon>
        <taxon>Enterobacterales</taxon>
        <taxon>Erwiniaceae</taxon>
        <taxon>Erwinia</taxon>
    </lineage>
</organism>
<feature type="domain" description="EAL" evidence="3">
    <location>
        <begin position="253"/>
        <end position="506"/>
    </location>
</feature>
<feature type="transmembrane region" description="Helical" evidence="2">
    <location>
        <begin position="20"/>
        <end position="40"/>
    </location>
</feature>
<evidence type="ECO:0000256" key="2">
    <source>
        <dbReference type="SAM" id="Phobius"/>
    </source>
</evidence>
<dbReference type="PANTHER" id="PTHR33121:SF73">
    <property type="entry name" value="CYCLIC DI-GMP PHOSPHODIESTERASE PDEN-RELATED"/>
    <property type="match status" value="1"/>
</dbReference>
<dbReference type="Pfam" id="PF00563">
    <property type="entry name" value="EAL"/>
    <property type="match status" value="1"/>
</dbReference>
<dbReference type="Gene3D" id="3.20.20.450">
    <property type="entry name" value="EAL domain"/>
    <property type="match status" value="1"/>
</dbReference>
<feature type="transmembrane region" description="Helical" evidence="2">
    <location>
        <begin position="231"/>
        <end position="250"/>
    </location>
</feature>
<protein>
    <submittedName>
        <fullName evidence="4">Cyclic di-GMP phosphodiesterase</fullName>
    </submittedName>
</protein>
<keyword evidence="2" id="KW-0472">Membrane</keyword>
<keyword evidence="2" id="KW-1133">Transmembrane helix</keyword>
<proteinExistence type="predicted"/>
<dbReference type="EMBL" id="RHHM01000001">
    <property type="protein sequence ID" value="RQM39860.1"/>
    <property type="molecule type" value="Genomic_DNA"/>
</dbReference>
<dbReference type="PROSITE" id="PS50883">
    <property type="entry name" value="EAL"/>
    <property type="match status" value="1"/>
</dbReference>
<evidence type="ECO:0000256" key="1">
    <source>
        <dbReference type="SAM" id="MobiDB-lite"/>
    </source>
</evidence>